<dbReference type="GO" id="GO:0005886">
    <property type="term" value="C:plasma membrane"/>
    <property type="evidence" value="ECO:0007669"/>
    <property type="project" value="TreeGrafter"/>
</dbReference>
<dbReference type="InterPro" id="IPR022596">
    <property type="entry name" value="GPR1/2/3_C"/>
</dbReference>
<feature type="transmembrane region" description="Helical" evidence="6">
    <location>
        <begin position="410"/>
        <end position="428"/>
    </location>
</feature>
<evidence type="ECO:0000256" key="6">
    <source>
        <dbReference type="SAM" id="Phobius"/>
    </source>
</evidence>
<dbReference type="CDD" id="cd00637">
    <property type="entry name" value="7tm_classA_rhodopsin-like"/>
    <property type="match status" value="1"/>
</dbReference>
<feature type="transmembrane region" description="Helical" evidence="6">
    <location>
        <begin position="97"/>
        <end position="120"/>
    </location>
</feature>
<accession>A0AA39V1T5</accession>
<feature type="compositionally biased region" description="Polar residues" evidence="5">
    <location>
        <begin position="470"/>
        <end position="488"/>
    </location>
</feature>
<dbReference type="Pfam" id="PF11970">
    <property type="entry name" value="GPR_Gpa2_C"/>
    <property type="match status" value="1"/>
</dbReference>
<keyword evidence="3 6" id="KW-1133">Transmembrane helix</keyword>
<feature type="domain" description="G protein-coupled receptor GPR1/2/3 C-terminal" evidence="8">
    <location>
        <begin position="363"/>
        <end position="435"/>
    </location>
</feature>
<feature type="domain" description="Glucose receptor Git3-like N-terminal" evidence="7">
    <location>
        <begin position="27"/>
        <end position="212"/>
    </location>
</feature>
<dbReference type="AlphaFoldDB" id="A0AA39V1T5"/>
<evidence type="ECO:0000256" key="3">
    <source>
        <dbReference type="ARBA" id="ARBA00022989"/>
    </source>
</evidence>
<feature type="compositionally biased region" description="Basic and acidic residues" evidence="5">
    <location>
        <begin position="489"/>
        <end position="501"/>
    </location>
</feature>
<dbReference type="Gene3D" id="1.20.1070.10">
    <property type="entry name" value="Rhodopsin 7-helix transmembrane proteins"/>
    <property type="match status" value="1"/>
</dbReference>
<organism evidence="9 10">
    <name type="scientific">Cladonia borealis</name>
    <dbReference type="NCBI Taxonomy" id="184061"/>
    <lineage>
        <taxon>Eukaryota</taxon>
        <taxon>Fungi</taxon>
        <taxon>Dikarya</taxon>
        <taxon>Ascomycota</taxon>
        <taxon>Pezizomycotina</taxon>
        <taxon>Lecanoromycetes</taxon>
        <taxon>OSLEUM clade</taxon>
        <taxon>Lecanoromycetidae</taxon>
        <taxon>Lecanorales</taxon>
        <taxon>Lecanorineae</taxon>
        <taxon>Cladoniaceae</taxon>
        <taxon>Cladonia</taxon>
    </lineage>
</organism>
<keyword evidence="4 6" id="KW-0472">Membrane</keyword>
<dbReference type="InterPro" id="IPR023041">
    <property type="entry name" value="Glucose_rcpt_Git3-like_N"/>
</dbReference>
<feature type="transmembrane region" description="Helical" evidence="6">
    <location>
        <begin position="179"/>
        <end position="207"/>
    </location>
</feature>
<comment type="caution">
    <text evidence="9">The sequence shown here is derived from an EMBL/GenBank/DDBJ whole genome shotgun (WGS) entry which is preliminary data.</text>
</comment>
<reference evidence="9" key="1">
    <citation type="submission" date="2023-03" db="EMBL/GenBank/DDBJ databases">
        <title>Complete genome of Cladonia borealis.</title>
        <authorList>
            <person name="Park H."/>
        </authorList>
    </citation>
    <scope>NUCLEOTIDE SEQUENCE</scope>
    <source>
        <strain evidence="9">ANT050790</strain>
    </source>
</reference>
<evidence type="ECO:0000313" key="9">
    <source>
        <dbReference type="EMBL" id="KAK0512487.1"/>
    </source>
</evidence>
<keyword evidence="10" id="KW-1185">Reference proteome</keyword>
<comment type="subcellular location">
    <subcellularLocation>
        <location evidence="1">Membrane</location>
        <topology evidence="1">Multi-pass membrane protein</topology>
    </subcellularLocation>
</comment>
<evidence type="ECO:0000256" key="2">
    <source>
        <dbReference type="ARBA" id="ARBA00022692"/>
    </source>
</evidence>
<dbReference type="GO" id="GO:0007189">
    <property type="term" value="P:adenylate cyclase-activating G protein-coupled receptor signaling pathway"/>
    <property type="evidence" value="ECO:0007669"/>
    <property type="project" value="TreeGrafter"/>
</dbReference>
<gene>
    <name evidence="9" type="ORF">JMJ35_005615</name>
</gene>
<evidence type="ECO:0000256" key="1">
    <source>
        <dbReference type="ARBA" id="ARBA00004141"/>
    </source>
</evidence>
<evidence type="ECO:0000256" key="4">
    <source>
        <dbReference type="ARBA" id="ARBA00023136"/>
    </source>
</evidence>
<evidence type="ECO:0000256" key="5">
    <source>
        <dbReference type="SAM" id="MobiDB-lite"/>
    </source>
</evidence>
<evidence type="ECO:0000259" key="8">
    <source>
        <dbReference type="Pfam" id="PF11970"/>
    </source>
</evidence>
<dbReference type="PANTHER" id="PTHR23112:SF37">
    <property type="entry name" value="G PROTEIN-COUPLED RECEPTOR GPR1"/>
    <property type="match status" value="1"/>
</dbReference>
<protein>
    <submittedName>
        <fullName evidence="9">Uncharacterized protein</fullName>
    </submittedName>
</protein>
<dbReference type="SUPFAM" id="SSF81321">
    <property type="entry name" value="Family A G protein-coupled receptor-like"/>
    <property type="match status" value="1"/>
</dbReference>
<proteinExistence type="predicted"/>
<dbReference type="EMBL" id="JAFEKC020000011">
    <property type="protein sequence ID" value="KAK0512487.1"/>
    <property type="molecule type" value="Genomic_DNA"/>
</dbReference>
<name>A0AA39V1T5_9LECA</name>
<evidence type="ECO:0000259" key="7">
    <source>
        <dbReference type="Pfam" id="PF11710"/>
    </source>
</evidence>
<feature type="transmembrane region" description="Helical" evidence="6">
    <location>
        <begin position="374"/>
        <end position="398"/>
    </location>
</feature>
<evidence type="ECO:0000313" key="10">
    <source>
        <dbReference type="Proteomes" id="UP001166286"/>
    </source>
</evidence>
<feature type="transmembrane region" description="Helical" evidence="6">
    <location>
        <begin position="29"/>
        <end position="49"/>
    </location>
</feature>
<dbReference type="Pfam" id="PF11710">
    <property type="entry name" value="Git3"/>
    <property type="match status" value="1"/>
</dbReference>
<dbReference type="GO" id="GO:0004930">
    <property type="term" value="F:G protein-coupled receptor activity"/>
    <property type="evidence" value="ECO:0007669"/>
    <property type="project" value="TreeGrafter"/>
</dbReference>
<feature type="compositionally biased region" description="Polar residues" evidence="5">
    <location>
        <begin position="218"/>
        <end position="237"/>
    </location>
</feature>
<feature type="region of interest" description="Disordered" evidence="5">
    <location>
        <begin position="218"/>
        <end position="249"/>
    </location>
</feature>
<feature type="transmembrane region" description="Helical" evidence="6">
    <location>
        <begin position="141"/>
        <end position="159"/>
    </location>
</feature>
<keyword evidence="2 6" id="KW-0812">Transmembrane</keyword>
<sequence length="501" mass="56697">MPPQAPSGLSNAPVSTNNFSAPEEHIQQILSVTLSATGILYALVSVYWFARMKRVFRHQLIMLLIMSGMFKSLGYFIPAVLGLAYGHISHRSCQVSGFLVAVGIEASDSIILLMAIHTALSVLRPGKVMQYSGLYPFRYSAHACWAMFSILMAALAFAGGNSYPYVTQGTFCYLPVRPIWYRIALSWGPRYLILATIILIYLAIYIYSKSTFGTFSPNISSDGTTETERTVSYTSGGPSEVQAPAPQDRRRWTLRSEQENPIRVDTVKSSTHPTIIQKPSRLKYLIGRPSAPTRAAAFDTEANDLAFSEPTSRTDISSPRSETYPKVDRAFRNPTLMEALQDKSLHALAINRSQKSPNKTLCKRHRAIRRQLRYMFIYPLIYLLMWLAPFVNHCYFYTKEHHPPFSLNTVSLVFLLLQCTVVCLVFSFKEKPWRYAAKAEARARGQRVSDNANTMEMRPFSLEGGEVPQSPVNATNEDQTLQTQTPTSPRRERFWWDDEEH</sequence>
<dbReference type="PANTHER" id="PTHR23112">
    <property type="entry name" value="G PROTEIN-COUPLED RECEPTOR 157-RELATED"/>
    <property type="match status" value="1"/>
</dbReference>
<dbReference type="Proteomes" id="UP001166286">
    <property type="component" value="Unassembled WGS sequence"/>
</dbReference>
<feature type="transmembrane region" description="Helical" evidence="6">
    <location>
        <begin position="61"/>
        <end position="85"/>
    </location>
</feature>
<feature type="region of interest" description="Disordered" evidence="5">
    <location>
        <begin position="463"/>
        <end position="501"/>
    </location>
</feature>